<name>A0AA40K8G7_9PEZI</name>
<evidence type="ECO:0000313" key="1">
    <source>
        <dbReference type="EMBL" id="KAK0749881.1"/>
    </source>
</evidence>
<organism evidence="1 2">
    <name type="scientific">Schizothecium vesticola</name>
    <dbReference type="NCBI Taxonomy" id="314040"/>
    <lineage>
        <taxon>Eukaryota</taxon>
        <taxon>Fungi</taxon>
        <taxon>Dikarya</taxon>
        <taxon>Ascomycota</taxon>
        <taxon>Pezizomycotina</taxon>
        <taxon>Sordariomycetes</taxon>
        <taxon>Sordariomycetidae</taxon>
        <taxon>Sordariales</taxon>
        <taxon>Schizotheciaceae</taxon>
        <taxon>Schizothecium</taxon>
    </lineage>
</organism>
<sequence length="95" mass="10008">MGKAAKALKAFIMDIPDSTLAALPTLGGTIHSDDNFRLDMQGMTTAGEHNLQVSISTSTLKMVSPATVAGPVLVPNENPWCAAEIREMLLASLVL</sequence>
<protein>
    <submittedName>
        <fullName evidence="1">Uncharacterized protein</fullName>
    </submittedName>
</protein>
<dbReference type="EMBL" id="JAUKUD010000003">
    <property type="protein sequence ID" value="KAK0749881.1"/>
    <property type="molecule type" value="Genomic_DNA"/>
</dbReference>
<gene>
    <name evidence="1" type="ORF">B0T18DRAFT_427932</name>
</gene>
<comment type="caution">
    <text evidence="1">The sequence shown here is derived from an EMBL/GenBank/DDBJ whole genome shotgun (WGS) entry which is preliminary data.</text>
</comment>
<evidence type="ECO:0000313" key="2">
    <source>
        <dbReference type="Proteomes" id="UP001172155"/>
    </source>
</evidence>
<proteinExistence type="predicted"/>
<reference evidence="1" key="1">
    <citation type="submission" date="2023-06" db="EMBL/GenBank/DDBJ databases">
        <title>Genome-scale phylogeny and comparative genomics of the fungal order Sordariales.</title>
        <authorList>
            <consortium name="Lawrence Berkeley National Laboratory"/>
            <person name="Hensen N."/>
            <person name="Bonometti L."/>
            <person name="Westerberg I."/>
            <person name="Brannstrom I.O."/>
            <person name="Guillou S."/>
            <person name="Cros-Aarteil S."/>
            <person name="Calhoun S."/>
            <person name="Haridas S."/>
            <person name="Kuo A."/>
            <person name="Mondo S."/>
            <person name="Pangilinan J."/>
            <person name="Riley R."/>
            <person name="LaButti K."/>
            <person name="Andreopoulos B."/>
            <person name="Lipzen A."/>
            <person name="Chen C."/>
            <person name="Yanf M."/>
            <person name="Daum C."/>
            <person name="Ng V."/>
            <person name="Clum A."/>
            <person name="Steindorff A."/>
            <person name="Ohm R."/>
            <person name="Martin F."/>
            <person name="Silar P."/>
            <person name="Natvig D."/>
            <person name="Lalanne C."/>
            <person name="Gautier V."/>
            <person name="Ament-velasquez S.L."/>
            <person name="Kruys A."/>
            <person name="Hutchinson M.I."/>
            <person name="Powell A.J."/>
            <person name="Barry K."/>
            <person name="Miller A.N."/>
            <person name="Grigoriev I.V."/>
            <person name="Debuchy R."/>
            <person name="Gladieux P."/>
            <person name="Thoren M.H."/>
            <person name="Johannesson H."/>
        </authorList>
    </citation>
    <scope>NUCLEOTIDE SEQUENCE</scope>
    <source>
        <strain evidence="1">SMH3187-1</strain>
    </source>
</reference>
<dbReference type="AlphaFoldDB" id="A0AA40K8G7"/>
<dbReference type="Proteomes" id="UP001172155">
    <property type="component" value="Unassembled WGS sequence"/>
</dbReference>
<keyword evidence="2" id="KW-1185">Reference proteome</keyword>
<accession>A0AA40K8G7</accession>